<evidence type="ECO:0000256" key="2">
    <source>
        <dbReference type="ARBA" id="ARBA00022649"/>
    </source>
</evidence>
<dbReference type="EMBL" id="AP018248">
    <property type="protein sequence ID" value="BAY96112.1"/>
    <property type="molecule type" value="Genomic_DNA"/>
</dbReference>
<gene>
    <name evidence="3" type="ORF">NIES37_00380</name>
</gene>
<dbReference type="AlphaFoldDB" id="A0A1Z4MRN7"/>
<evidence type="ECO:0000313" key="3">
    <source>
        <dbReference type="EMBL" id="BAY96112.1"/>
    </source>
</evidence>
<evidence type="ECO:0000313" key="4">
    <source>
        <dbReference type="Proteomes" id="UP000218785"/>
    </source>
</evidence>
<name>A0A1Z4MRN7_9CYAN</name>
<dbReference type="SUPFAM" id="SSF143011">
    <property type="entry name" value="RelE-like"/>
    <property type="match status" value="1"/>
</dbReference>
<organism evidence="3 4">
    <name type="scientific">Tolypothrix tenuis PCC 7101</name>
    <dbReference type="NCBI Taxonomy" id="231146"/>
    <lineage>
        <taxon>Bacteria</taxon>
        <taxon>Bacillati</taxon>
        <taxon>Cyanobacteriota</taxon>
        <taxon>Cyanophyceae</taxon>
        <taxon>Nostocales</taxon>
        <taxon>Tolypothrichaceae</taxon>
        <taxon>Tolypothrix</taxon>
    </lineage>
</organism>
<proteinExistence type="inferred from homology"/>
<dbReference type="Gene3D" id="3.30.2310.20">
    <property type="entry name" value="RelE-like"/>
    <property type="match status" value="1"/>
</dbReference>
<protein>
    <submittedName>
        <fullName evidence="3">Plasmid stabilization system</fullName>
    </submittedName>
</protein>
<dbReference type="PANTHER" id="PTHR35601:SF1">
    <property type="entry name" value="TOXIN RELE"/>
    <property type="match status" value="1"/>
</dbReference>
<dbReference type="Proteomes" id="UP000218785">
    <property type="component" value="Chromosome"/>
</dbReference>
<sequence>MTYQVEFTRKASKQLAKLPENVQQRIKIKVEEIAENPRPSGVVKLENSNNRYRIRVGDYRVLYEIIDDLLIVTVVKIGHRREVYQDE</sequence>
<dbReference type="InterPro" id="IPR007712">
    <property type="entry name" value="RelE/ParE_toxin"/>
</dbReference>
<keyword evidence="2" id="KW-1277">Toxin-antitoxin system</keyword>
<accession>A0A1Z4MRN7</accession>
<dbReference type="KEGG" id="ttq:NIES37_00380"/>
<reference evidence="3 4" key="1">
    <citation type="submission" date="2017-06" db="EMBL/GenBank/DDBJ databases">
        <title>Genome sequencing of cyanobaciteial culture collection at National Institute for Environmental Studies (NIES).</title>
        <authorList>
            <person name="Hirose Y."/>
            <person name="Shimura Y."/>
            <person name="Fujisawa T."/>
            <person name="Nakamura Y."/>
            <person name="Kawachi M."/>
        </authorList>
    </citation>
    <scope>NUCLEOTIDE SEQUENCE [LARGE SCALE GENOMIC DNA]</scope>
    <source>
        <strain evidence="3 4">NIES-37</strain>
    </source>
</reference>
<dbReference type="Pfam" id="PF05016">
    <property type="entry name" value="ParE_toxin"/>
    <property type="match status" value="1"/>
</dbReference>
<dbReference type="RefSeq" id="WP_096573363.1">
    <property type="nucleotide sequence ID" value="NZ_CAWNJS010000001.1"/>
</dbReference>
<dbReference type="PANTHER" id="PTHR35601">
    <property type="entry name" value="TOXIN RELE"/>
    <property type="match status" value="1"/>
</dbReference>
<evidence type="ECO:0000256" key="1">
    <source>
        <dbReference type="ARBA" id="ARBA00006226"/>
    </source>
</evidence>
<comment type="similarity">
    <text evidence="1">Belongs to the RelE toxin family.</text>
</comment>
<dbReference type="InterPro" id="IPR035093">
    <property type="entry name" value="RelE/ParE_toxin_dom_sf"/>
</dbReference>
<keyword evidence="4" id="KW-1185">Reference proteome</keyword>